<sequence length="793" mass="90045">MAPPELDSQARDLQRQIAVNLLGRHPLAITQAGAYIRNIISPITWGAQERLRQYKMYFMAREAEMLNPENGSLVREAHNSKREIQTRDAVTWDDEPFSCMNDILAGEDGHCGEWDASNLGHCMGLLEGYSLIRITEGPEYSIHPLVHAWSRLGNIVSVEDLEANAHLALVFWSHVNIIDFDRSARREAVHQRFISHLESCIRFARKHTTLLKLQGTQSQPKLRPRCLLELNRLLDGQTLNWELKVQQIPTSLAVLTTVSGSVHDGLDCPSTLRGICLVLRNINNNPSCADIVAGISAVMLSLTPSLNLHDDRGNRAEAHFEFLSLIFTALTEIAPPVEWDDAEMRTLEWADDHRDEMNPTFYFSRNVSVMAFETSHGLDQAGRLLRLKRFLVELEAELGEEPNITWSIRSAIGKCLMATGNKSEVVSMFRSVLDRCPTFQGDMRFLIKGAKARLAIEKTTAEELGPYHEDTLQQKNSKMFCEKYLSPDEQSQEFPSILGFRNIFLRTDQFACLEARDIIILQCALYCKASDRECEIAPLWDGVIDQSKMLPESDSLFRSVALALETAAAAGDRQGSYSISSGLRKGSEMLRARMVTPGARESKVQELKRLRGLWCRLATLHEAAGASSTMTSKYFGAENIMTYRVMGTLALYYRTLSQEDHALRPENETIRKRIQESLDISRGITYGRLKASLTMEILANAYKRRGWYSETIRIFEITEQKIAAYRVTLWLMTNGNLDISLKTACLRELESLVQRLGEEDFARERSEKRIVYERQVAEEQQIVNRKEETEENP</sequence>
<protein>
    <submittedName>
        <fullName evidence="1">Uncharacterized protein</fullName>
    </submittedName>
</protein>
<evidence type="ECO:0000313" key="1">
    <source>
        <dbReference type="EMBL" id="KAK0510626.1"/>
    </source>
</evidence>
<organism evidence="1 2">
    <name type="scientific">Cladonia borealis</name>
    <dbReference type="NCBI Taxonomy" id="184061"/>
    <lineage>
        <taxon>Eukaryota</taxon>
        <taxon>Fungi</taxon>
        <taxon>Dikarya</taxon>
        <taxon>Ascomycota</taxon>
        <taxon>Pezizomycotina</taxon>
        <taxon>Lecanoromycetes</taxon>
        <taxon>OSLEUM clade</taxon>
        <taxon>Lecanoromycetidae</taxon>
        <taxon>Lecanorales</taxon>
        <taxon>Lecanorineae</taxon>
        <taxon>Cladoniaceae</taxon>
        <taxon>Cladonia</taxon>
    </lineage>
</organism>
<name>A0AA39U8Q5_9LECA</name>
<keyword evidence="2" id="KW-1185">Reference proteome</keyword>
<evidence type="ECO:0000313" key="2">
    <source>
        <dbReference type="Proteomes" id="UP001166286"/>
    </source>
</evidence>
<dbReference type="EMBL" id="JAFEKC020000015">
    <property type="protein sequence ID" value="KAK0510626.1"/>
    <property type="molecule type" value="Genomic_DNA"/>
</dbReference>
<dbReference type="Proteomes" id="UP001166286">
    <property type="component" value="Unassembled WGS sequence"/>
</dbReference>
<gene>
    <name evidence="1" type="ORF">JMJ35_007058</name>
</gene>
<proteinExistence type="predicted"/>
<accession>A0AA39U8Q5</accession>
<reference evidence="1" key="1">
    <citation type="submission" date="2023-03" db="EMBL/GenBank/DDBJ databases">
        <title>Complete genome of Cladonia borealis.</title>
        <authorList>
            <person name="Park H."/>
        </authorList>
    </citation>
    <scope>NUCLEOTIDE SEQUENCE</scope>
    <source>
        <strain evidence="1">ANT050790</strain>
    </source>
</reference>
<dbReference type="AlphaFoldDB" id="A0AA39U8Q5"/>
<comment type="caution">
    <text evidence="1">The sequence shown here is derived from an EMBL/GenBank/DDBJ whole genome shotgun (WGS) entry which is preliminary data.</text>
</comment>